<feature type="non-terminal residue" evidence="1">
    <location>
        <position position="1"/>
    </location>
</feature>
<dbReference type="InterPro" id="IPR036661">
    <property type="entry name" value="Luciferase-like_sf"/>
</dbReference>
<organism evidence="1">
    <name type="scientific">marine sediment metagenome</name>
    <dbReference type="NCBI Taxonomy" id="412755"/>
    <lineage>
        <taxon>unclassified sequences</taxon>
        <taxon>metagenomes</taxon>
        <taxon>ecological metagenomes</taxon>
    </lineage>
</organism>
<protein>
    <recommendedName>
        <fullName evidence="2">Luciferase-like domain-containing protein</fullName>
    </recommendedName>
</protein>
<sequence length="92" mass="10031">AEFGDGWLPALGSCDLDERMTQLRQLCDEKGRAVSEIDVSVFAAVADKGAMETLAKQGVNRIIPVLPSVPESEALRVIDQYAELVGWARDLE</sequence>
<dbReference type="EMBL" id="BARS01003203">
    <property type="protein sequence ID" value="GAF79189.1"/>
    <property type="molecule type" value="Genomic_DNA"/>
</dbReference>
<evidence type="ECO:0000313" key="1">
    <source>
        <dbReference type="EMBL" id="GAF79189.1"/>
    </source>
</evidence>
<evidence type="ECO:0008006" key="2">
    <source>
        <dbReference type="Google" id="ProtNLM"/>
    </source>
</evidence>
<name>X0SDV7_9ZZZZ</name>
<dbReference type="GO" id="GO:0016705">
    <property type="term" value="F:oxidoreductase activity, acting on paired donors, with incorporation or reduction of molecular oxygen"/>
    <property type="evidence" value="ECO:0007669"/>
    <property type="project" value="InterPro"/>
</dbReference>
<gene>
    <name evidence="1" type="ORF">S01H1_06177</name>
</gene>
<dbReference type="AlphaFoldDB" id="X0SDV7"/>
<dbReference type="Gene3D" id="3.20.20.30">
    <property type="entry name" value="Luciferase-like domain"/>
    <property type="match status" value="1"/>
</dbReference>
<accession>X0SDV7</accession>
<proteinExistence type="predicted"/>
<comment type="caution">
    <text evidence="1">The sequence shown here is derived from an EMBL/GenBank/DDBJ whole genome shotgun (WGS) entry which is preliminary data.</text>
</comment>
<reference evidence="1" key="1">
    <citation type="journal article" date="2014" name="Front. Microbiol.">
        <title>High frequency of phylogenetically diverse reductive dehalogenase-homologous genes in deep subseafloor sedimentary metagenomes.</title>
        <authorList>
            <person name="Kawai M."/>
            <person name="Futagami T."/>
            <person name="Toyoda A."/>
            <person name="Takaki Y."/>
            <person name="Nishi S."/>
            <person name="Hori S."/>
            <person name="Arai W."/>
            <person name="Tsubouchi T."/>
            <person name="Morono Y."/>
            <person name="Uchiyama I."/>
            <person name="Ito T."/>
            <person name="Fujiyama A."/>
            <person name="Inagaki F."/>
            <person name="Takami H."/>
        </authorList>
    </citation>
    <scope>NUCLEOTIDE SEQUENCE</scope>
    <source>
        <strain evidence="1">Expedition CK06-06</strain>
    </source>
</reference>